<evidence type="ECO:0000313" key="1">
    <source>
        <dbReference type="EMBL" id="QKQ47716.1"/>
    </source>
</evidence>
<name>A0A6N0JM17_ACHDE</name>
<organism evidence="1 2">
    <name type="scientific">Achromobacter denitrificans</name>
    <name type="common">Alcaligenes denitrificans</name>
    <dbReference type="NCBI Taxonomy" id="32002"/>
    <lineage>
        <taxon>Bacteria</taxon>
        <taxon>Pseudomonadati</taxon>
        <taxon>Pseudomonadota</taxon>
        <taxon>Betaproteobacteria</taxon>
        <taxon>Burkholderiales</taxon>
        <taxon>Alcaligenaceae</taxon>
        <taxon>Achromobacter</taxon>
    </lineage>
</organism>
<reference evidence="1 2" key="1">
    <citation type="submission" date="2020-05" db="EMBL/GenBank/DDBJ databases">
        <title>FDA dAtabase for Regulatory Grade micrObial Sequences (FDA-ARGOS): Supporting development and validation of Infectious Disease Dx tests.</title>
        <authorList>
            <person name="Sproer C."/>
            <person name="Gronow S."/>
            <person name="Severitt S."/>
            <person name="Schroder I."/>
            <person name="Tallon L."/>
            <person name="Sadzewicz L."/>
            <person name="Zhao X."/>
            <person name="Vavikolanu K."/>
            <person name="Mehta A."/>
            <person name="Aluvathingal J."/>
            <person name="Nadendla S."/>
            <person name="Myers T."/>
            <person name="Yan Y."/>
            <person name="Sichtig H."/>
        </authorList>
    </citation>
    <scope>NUCLEOTIDE SEQUENCE [LARGE SCALE GENOMIC DNA]</scope>
    <source>
        <strain evidence="1 2">FDAARGOS_787</strain>
    </source>
</reference>
<evidence type="ECO:0000313" key="2">
    <source>
        <dbReference type="Proteomes" id="UP000509782"/>
    </source>
</evidence>
<proteinExistence type="predicted"/>
<dbReference type="Proteomes" id="UP000509782">
    <property type="component" value="Chromosome"/>
</dbReference>
<protein>
    <submittedName>
        <fullName evidence="1">3-deoxy-D-arabino-heptulosonate 7-phosphate synthase</fullName>
    </submittedName>
</protein>
<sequence length="466" mass="49284">MPLPPPHPLLDATLRAVARRYRVPALSEFPSDDAMPATALAVRIEQARASLAAGAAPAPSVRVAFLGALARLIRDAMRPDEGDPVFQAMSMRHRNARVREYASLSAGAAQDRREVLAAANTIAHPAKVERMAPGPARDALTALRAAAVEARWAALAEAANALRESAALREDAAAAALERLLASPALTRLHRLASLERDEDARRYRTLWEQQGPRPGSATAAAQGNASRARGDAVEALALQALEALARGLNAAETGAAYRAVSSMRVPAAFPASAARAKSEWDAALLRRSASDGAAPAWDLCLLLEAKASADAAATDFPRLLRGLRLLAEADAQADYVFSTRQGTFPLRGASLRALPAEGPALERAVLYFCDGPADAMPRLLSAASRMQLLSAPASLEYASRLAQGQDPAPDALEPVWRQLLESPQWTGVLRQYPMLCEARALMVHADDLMAAIADAAPAGAGRVGR</sequence>
<accession>A0A6N0JM17</accession>
<dbReference type="RefSeq" id="WP_174716446.1">
    <property type="nucleotide sequence ID" value="NZ_CP054569.1"/>
</dbReference>
<gene>
    <name evidence="1" type="ORF">FOC81_13865</name>
</gene>
<dbReference type="AlphaFoldDB" id="A0A6N0JM17"/>
<dbReference type="EMBL" id="CP054569">
    <property type="protein sequence ID" value="QKQ47716.1"/>
    <property type="molecule type" value="Genomic_DNA"/>
</dbReference>